<accession>A0A9P4HXD2</accession>
<proteinExistence type="predicted"/>
<dbReference type="PANTHER" id="PTHR37534:SF3">
    <property type="entry name" value="ZN(II)2CYS6 TRANSCRIPTION FACTOR (EUROFUNG)"/>
    <property type="match status" value="1"/>
</dbReference>
<sequence>MKCDEVKPVCGPCAKGSRPCVYNAMPKVTQERASLPGLPRARWNPSVDPPQLHGRPPQERSAPGDGPQPQYSSPQEEMYSPQSTLGSGVYNSELASLRWFGLLADDADKLPPVDLGEPLNAHRSQATDDSGFASMNAARFSPSGLQGIQGPPGSAYVQPFGSTSRPTDPQLAAAERKLWQSTVTLREHEIPIFKHYIDGISQWMDMFDPSKHFSTLVPQLAMQNEGLMKALLALSSRHLSIKPATPGGQSLDRTTAINYYHETLQYLQGAMRYESYTRSLEVIPTAIVVSAYEMIDGAGSGWERHLKGVFWIQRSRDINGQSGGLEQAGWWCWLRQDIWAAFRERRKCLSFYKPTRPYHVMDQYDIASRSVYLLAQTVNYASDEERKMGEVNLQLRIERADTLLRMLDDWRANLTVHFNPLPHNNTSTGPFKSIWINPPAFATAVQMHNFARILLLVHQPAAGGYREYFTREKLLNEAIDTICGIGSVIEDEPASFISTQCLFAAGLYVQDDSKKEAILELIDTQQRRTRWPVSRLTDELRAEWAKTR</sequence>
<protein>
    <recommendedName>
        <fullName evidence="6">Zn(2)-C6 fungal-type domain-containing protein</fullName>
    </recommendedName>
</protein>
<gene>
    <name evidence="4" type="ORF">K490DRAFT_40883</name>
</gene>
<evidence type="ECO:0000256" key="3">
    <source>
        <dbReference type="SAM" id="MobiDB-lite"/>
    </source>
</evidence>
<dbReference type="GO" id="GO:0008270">
    <property type="term" value="F:zinc ion binding"/>
    <property type="evidence" value="ECO:0007669"/>
    <property type="project" value="InterPro"/>
</dbReference>
<dbReference type="InterPro" id="IPR021858">
    <property type="entry name" value="Fun_TF"/>
</dbReference>
<reference evidence="4" key="1">
    <citation type="journal article" date="2020" name="Stud. Mycol.">
        <title>101 Dothideomycetes genomes: a test case for predicting lifestyles and emergence of pathogens.</title>
        <authorList>
            <person name="Haridas S."/>
            <person name="Albert R."/>
            <person name="Binder M."/>
            <person name="Bloem J."/>
            <person name="Labutti K."/>
            <person name="Salamov A."/>
            <person name="Andreopoulos B."/>
            <person name="Baker S."/>
            <person name="Barry K."/>
            <person name="Bills G."/>
            <person name="Bluhm B."/>
            <person name="Cannon C."/>
            <person name="Castanera R."/>
            <person name="Culley D."/>
            <person name="Daum C."/>
            <person name="Ezra D."/>
            <person name="Gonzalez J."/>
            <person name="Henrissat B."/>
            <person name="Kuo A."/>
            <person name="Liang C."/>
            <person name="Lipzen A."/>
            <person name="Lutzoni F."/>
            <person name="Magnuson J."/>
            <person name="Mondo S."/>
            <person name="Nolan M."/>
            <person name="Ohm R."/>
            <person name="Pangilinan J."/>
            <person name="Park H.-J."/>
            <person name="Ramirez L."/>
            <person name="Alfaro M."/>
            <person name="Sun H."/>
            <person name="Tritt A."/>
            <person name="Yoshinaga Y."/>
            <person name="Zwiers L.-H."/>
            <person name="Turgeon B."/>
            <person name="Goodwin S."/>
            <person name="Spatafora J."/>
            <person name="Crous P."/>
            <person name="Grigoriev I."/>
        </authorList>
    </citation>
    <scope>NUCLEOTIDE SEQUENCE</scope>
    <source>
        <strain evidence="4">CBS 121410</strain>
    </source>
</reference>
<comment type="subcellular location">
    <subcellularLocation>
        <location evidence="1">Nucleus</location>
    </subcellularLocation>
</comment>
<comment type="caution">
    <text evidence="4">The sequence shown here is derived from an EMBL/GenBank/DDBJ whole genome shotgun (WGS) entry which is preliminary data.</text>
</comment>
<dbReference type="AlphaFoldDB" id="A0A9P4HXD2"/>
<keyword evidence="2" id="KW-0539">Nucleus</keyword>
<feature type="compositionally biased region" description="Polar residues" evidence="3">
    <location>
        <begin position="69"/>
        <end position="85"/>
    </location>
</feature>
<evidence type="ECO:0000256" key="1">
    <source>
        <dbReference type="ARBA" id="ARBA00004123"/>
    </source>
</evidence>
<dbReference type="GO" id="GO:0000981">
    <property type="term" value="F:DNA-binding transcription factor activity, RNA polymerase II-specific"/>
    <property type="evidence" value="ECO:0007669"/>
    <property type="project" value="InterPro"/>
</dbReference>
<dbReference type="GO" id="GO:0005634">
    <property type="term" value="C:nucleus"/>
    <property type="evidence" value="ECO:0007669"/>
    <property type="project" value="UniProtKB-SubCell"/>
</dbReference>
<dbReference type="OrthoDB" id="5319341at2759"/>
<evidence type="ECO:0000313" key="4">
    <source>
        <dbReference type="EMBL" id="KAF2087784.1"/>
    </source>
</evidence>
<dbReference type="CDD" id="cd00067">
    <property type="entry name" value="GAL4"/>
    <property type="match status" value="1"/>
</dbReference>
<keyword evidence="5" id="KW-1185">Reference proteome</keyword>
<dbReference type="InterPro" id="IPR001138">
    <property type="entry name" value="Zn2Cys6_DnaBD"/>
</dbReference>
<evidence type="ECO:0008006" key="6">
    <source>
        <dbReference type="Google" id="ProtNLM"/>
    </source>
</evidence>
<dbReference type="EMBL" id="ML978718">
    <property type="protein sequence ID" value="KAF2087784.1"/>
    <property type="molecule type" value="Genomic_DNA"/>
</dbReference>
<name>A0A9P4HXD2_9PEZI</name>
<dbReference type="Proteomes" id="UP000799776">
    <property type="component" value="Unassembled WGS sequence"/>
</dbReference>
<dbReference type="GO" id="GO:0000976">
    <property type="term" value="F:transcription cis-regulatory region binding"/>
    <property type="evidence" value="ECO:0007669"/>
    <property type="project" value="TreeGrafter"/>
</dbReference>
<organism evidence="4 5">
    <name type="scientific">Saccharata proteae CBS 121410</name>
    <dbReference type="NCBI Taxonomy" id="1314787"/>
    <lineage>
        <taxon>Eukaryota</taxon>
        <taxon>Fungi</taxon>
        <taxon>Dikarya</taxon>
        <taxon>Ascomycota</taxon>
        <taxon>Pezizomycotina</taxon>
        <taxon>Dothideomycetes</taxon>
        <taxon>Dothideomycetes incertae sedis</taxon>
        <taxon>Botryosphaeriales</taxon>
        <taxon>Saccharataceae</taxon>
        <taxon>Saccharata</taxon>
    </lineage>
</organism>
<dbReference type="PANTHER" id="PTHR37534">
    <property type="entry name" value="TRANSCRIPTIONAL ACTIVATOR PROTEIN UGA3"/>
    <property type="match status" value="1"/>
</dbReference>
<dbReference type="GO" id="GO:0045944">
    <property type="term" value="P:positive regulation of transcription by RNA polymerase II"/>
    <property type="evidence" value="ECO:0007669"/>
    <property type="project" value="TreeGrafter"/>
</dbReference>
<evidence type="ECO:0000256" key="2">
    <source>
        <dbReference type="ARBA" id="ARBA00023242"/>
    </source>
</evidence>
<feature type="region of interest" description="Disordered" evidence="3">
    <location>
        <begin position="32"/>
        <end position="85"/>
    </location>
</feature>
<dbReference type="Pfam" id="PF11951">
    <property type="entry name" value="Fungal_trans_2"/>
    <property type="match status" value="1"/>
</dbReference>
<evidence type="ECO:0000313" key="5">
    <source>
        <dbReference type="Proteomes" id="UP000799776"/>
    </source>
</evidence>